<gene>
    <name evidence="1" type="ORF">DC094_03410</name>
</gene>
<dbReference type="Gene3D" id="2.120.10.30">
    <property type="entry name" value="TolB, C-terminal domain"/>
    <property type="match status" value="1"/>
</dbReference>
<name>A0A2V1H082_9GAMM</name>
<evidence type="ECO:0000313" key="2">
    <source>
        <dbReference type="Proteomes" id="UP000244906"/>
    </source>
</evidence>
<organism evidence="1 2">
    <name type="scientific">Pelagibaculum spongiae</name>
    <dbReference type="NCBI Taxonomy" id="2080658"/>
    <lineage>
        <taxon>Bacteria</taxon>
        <taxon>Pseudomonadati</taxon>
        <taxon>Pseudomonadota</taxon>
        <taxon>Gammaproteobacteria</taxon>
        <taxon>Oceanospirillales</taxon>
        <taxon>Pelagibaculum</taxon>
    </lineage>
</organism>
<dbReference type="OrthoDB" id="9811352at2"/>
<dbReference type="PANTHER" id="PTHR24104">
    <property type="entry name" value="E3 UBIQUITIN-PROTEIN LIGASE NHLRC1-RELATED"/>
    <property type="match status" value="1"/>
</dbReference>
<proteinExistence type="predicted"/>
<keyword evidence="2" id="KW-1185">Reference proteome</keyword>
<protein>
    <recommendedName>
        <fullName evidence="3">NHL repeat containing protein</fullName>
    </recommendedName>
</protein>
<dbReference type="InterPro" id="IPR011042">
    <property type="entry name" value="6-blade_b-propeller_TolB-like"/>
</dbReference>
<dbReference type="AlphaFoldDB" id="A0A2V1H082"/>
<dbReference type="PROSITE" id="PS51257">
    <property type="entry name" value="PROKAR_LIPOPROTEIN"/>
    <property type="match status" value="1"/>
</dbReference>
<dbReference type="SUPFAM" id="SSF75011">
    <property type="entry name" value="3-carboxy-cis,cis-mucoante lactonizing enzyme"/>
    <property type="match status" value="1"/>
</dbReference>
<accession>A0A2V1H082</accession>
<dbReference type="InterPro" id="IPR050952">
    <property type="entry name" value="TRIM-NHL_E3_ligases"/>
</dbReference>
<sequence length="504" mass="54353">MKRISNITNLPLVIVFSLLLSGCLNNGNDIPIVSMPSQGQVIARADNIELQFGNSILTGSVEISGELQAEAAAFSMASREMSDDTIIISPATSWSVGGDRKLVISAKDVSGNASKITLSINILLVVNNQQAASVVIGQDDFVSANYLSSTLNGTHDARSVDTSYGNPLFFNNYLYLPDYEGDRVLIFDGIPTSNSALASAVLGQSDFDESYHGSGAADFDGPQQIASSGTQFFIVDYENHRVVVYNQQPLTTDASADLVLGQSSFGPNNSSCAASTLDDPESVFATENLLFVADADNHRVLIWNLPITQNGQPANLVLGQVDFTHCDLNTGEDNVNRRGMSNPTAVWSDGNRIVVLDTYNNRALIWNKFPTQNNQAADLVLGQENFTDNDANTGISGAVINGKVLSDPYNGLDSNGLQLCIADKDNNRVLIWNEFPTSNFQAADRVLGQQDLTLSTLNDANGDSTDDTTPSAQTLNEPKGCYFSNDKLLVNDMANSRWLIYQSQ</sequence>
<comment type="caution">
    <text evidence="1">The sequence shown here is derived from an EMBL/GenBank/DDBJ whole genome shotgun (WGS) entry which is preliminary data.</text>
</comment>
<dbReference type="GO" id="GO:0008270">
    <property type="term" value="F:zinc ion binding"/>
    <property type="evidence" value="ECO:0007669"/>
    <property type="project" value="UniProtKB-KW"/>
</dbReference>
<evidence type="ECO:0000313" key="1">
    <source>
        <dbReference type="EMBL" id="PVZ72079.1"/>
    </source>
</evidence>
<dbReference type="RefSeq" id="WP_116685663.1">
    <property type="nucleotide sequence ID" value="NZ_CAWNYD010000001.1"/>
</dbReference>
<dbReference type="PANTHER" id="PTHR24104:SF25">
    <property type="entry name" value="PROTEIN LIN-41"/>
    <property type="match status" value="1"/>
</dbReference>
<dbReference type="Proteomes" id="UP000244906">
    <property type="component" value="Unassembled WGS sequence"/>
</dbReference>
<reference evidence="1 2" key="1">
    <citation type="submission" date="2018-04" db="EMBL/GenBank/DDBJ databases">
        <title>Thalassorhabdus spongiae gen. nov., sp. nov., isolated from a marine sponge in South-West Iceland.</title>
        <authorList>
            <person name="Knobloch S."/>
            <person name="Daussin A."/>
            <person name="Johannsson R."/>
            <person name="Marteinsson V.T."/>
        </authorList>
    </citation>
    <scope>NUCLEOTIDE SEQUENCE [LARGE SCALE GENOMIC DNA]</scope>
    <source>
        <strain evidence="1 2">Hp12</strain>
    </source>
</reference>
<dbReference type="EMBL" id="QDDL01000001">
    <property type="protein sequence ID" value="PVZ72079.1"/>
    <property type="molecule type" value="Genomic_DNA"/>
</dbReference>
<evidence type="ECO:0008006" key="3">
    <source>
        <dbReference type="Google" id="ProtNLM"/>
    </source>
</evidence>